<keyword evidence="3" id="KW-1185">Reference proteome</keyword>
<dbReference type="Proteomes" id="UP000000263">
    <property type="component" value="Chromosome"/>
</dbReference>
<evidence type="ECO:0000313" key="3">
    <source>
        <dbReference type="Proteomes" id="UP000000263"/>
    </source>
</evidence>
<organism evidence="2 3">
    <name type="scientific">Roseiflexus castenholzii (strain DSM 13941 / HLO8)</name>
    <dbReference type="NCBI Taxonomy" id="383372"/>
    <lineage>
        <taxon>Bacteria</taxon>
        <taxon>Bacillati</taxon>
        <taxon>Chloroflexota</taxon>
        <taxon>Chloroflexia</taxon>
        <taxon>Chloroflexales</taxon>
        <taxon>Roseiflexineae</taxon>
        <taxon>Roseiflexaceae</taxon>
        <taxon>Roseiflexus</taxon>
    </lineage>
</organism>
<evidence type="ECO:0000256" key="1">
    <source>
        <dbReference type="SAM" id="MobiDB-lite"/>
    </source>
</evidence>
<proteinExistence type="predicted"/>
<dbReference type="AlphaFoldDB" id="A7NIS4"/>
<gene>
    <name evidence="2" type="ordered locus">Rcas_1280</name>
</gene>
<dbReference type="OrthoDB" id="141198at2"/>
<accession>A7NIS4</accession>
<protein>
    <submittedName>
        <fullName evidence="2">Uncharacterized protein</fullName>
    </submittedName>
</protein>
<dbReference type="RefSeq" id="WP_012119807.1">
    <property type="nucleotide sequence ID" value="NC_009767.1"/>
</dbReference>
<dbReference type="HOGENOM" id="CLU_037624_0_0_0"/>
<reference evidence="2 3" key="1">
    <citation type="submission" date="2007-08" db="EMBL/GenBank/DDBJ databases">
        <title>Complete sequence of Roseiflexus castenholzii DSM 13941.</title>
        <authorList>
            <consortium name="US DOE Joint Genome Institute"/>
            <person name="Copeland A."/>
            <person name="Lucas S."/>
            <person name="Lapidus A."/>
            <person name="Barry K."/>
            <person name="Glavina del Rio T."/>
            <person name="Dalin E."/>
            <person name="Tice H."/>
            <person name="Pitluck S."/>
            <person name="Thompson L.S."/>
            <person name="Brettin T."/>
            <person name="Bruce D."/>
            <person name="Detter J.C."/>
            <person name="Han C."/>
            <person name="Tapia R."/>
            <person name="Schmutz J."/>
            <person name="Larimer F."/>
            <person name="Land M."/>
            <person name="Hauser L."/>
            <person name="Kyrpides N."/>
            <person name="Mikhailova N."/>
            <person name="Bryant D.A."/>
            <person name="Hanada S."/>
            <person name="Tsukatani Y."/>
            <person name="Richardson P."/>
        </authorList>
    </citation>
    <scope>NUCLEOTIDE SEQUENCE [LARGE SCALE GENOMIC DNA]</scope>
    <source>
        <strain evidence="3">DSM 13941 / HLO8</strain>
    </source>
</reference>
<evidence type="ECO:0000313" key="2">
    <source>
        <dbReference type="EMBL" id="ABU57377.1"/>
    </source>
</evidence>
<dbReference type="KEGG" id="rca:Rcas_1280"/>
<name>A7NIS4_ROSCS</name>
<dbReference type="eggNOG" id="ENOG5030SPB">
    <property type="taxonomic scope" value="Bacteria"/>
</dbReference>
<dbReference type="EMBL" id="CP000804">
    <property type="protein sequence ID" value="ABU57377.1"/>
    <property type="molecule type" value="Genomic_DNA"/>
</dbReference>
<feature type="region of interest" description="Disordered" evidence="1">
    <location>
        <begin position="489"/>
        <end position="540"/>
    </location>
</feature>
<feature type="compositionally biased region" description="Basic and acidic residues" evidence="1">
    <location>
        <begin position="522"/>
        <end position="531"/>
    </location>
</feature>
<sequence>MKSRSLVYRMVVLFACLVGLATVFFAYRTSAAAVYIVRGPTTAVCSITGQTAPATFQDSIFGSELHGFLDQESVTISFQFPDGRIFSPNDTRLLDGVVDLPPHFALPPYRADVAGDLYFEFPVTNKWPYGCYRLTAVGQGSRQTAVGYLVVTPRTGPPPAPSPARLAVWNNGTFNAFAFHDDLINIHGTNFFPNEVISIWITQPDGTVLDYPQQVASDIGNFQSSFIFTNAHQTGKYTFTALGTLSGYQVFAPFELRARSSTPSGWAQLRVAFPAQASTRQNGGIAITGSLFAPGEYVGLWMTLPNNAVRSLPTQVADGNGDFFVVIDLDERLPTGRYSITAKGVASGRLQIAGFDVTPGSFQPASANNPAEPVPAVVESNVGDQTEVGALTTTSAARASVTFLDRTGAADTVRVEGSGYAPNEPVGIWMTFPDGAVLGMASLNVDSNGTFSVDVDLGVVLTAGRYRVSVQGVDSNRLVIVTFDAADRGAPGGVAPSTAPIQTLGGPTNLGGTAGNPGPEQTPRDQQRCAEPEAFWTPDC</sequence>